<evidence type="ECO:0000313" key="1">
    <source>
        <dbReference type="EMBL" id="EGC16502.1"/>
    </source>
</evidence>
<dbReference type="RefSeq" id="WP_003784205.1">
    <property type="nucleotide sequence ID" value="NZ_GL870929.1"/>
</dbReference>
<dbReference type="HOGENOM" id="CLU_040645_1_0_4"/>
<sequence length="417" mass="48228">MTIKFLSSDILTKEPVEITIDSTTDNEQQQKYQALLQKSFNQILDAENILILAGSGTSLTFNTDEEGHVAPSMSDLWNACREMNETIFDDIRNYTKYDKFASKWKDENDNTQIDCNIELLLSLCDTFLSLKSQLSERKLKRLEKFVADAKNKILEKTDFTEDIKYPSSWQHHDKLLRVFGKRQTKQKRLKIFTTNYDLAFETSASNIGMTVIDGFEYSRPYRFNPSWFHYDIVHRSQTTDKSSSYLPNVFHLYKIHGSVDWIRTEQGIQKRRTNKQEGEPVIIYPSSNKYQTSYESPYLDMMSSLLNSIQQPKTAIICLGFGFNDKHINNAITMALRTNPELLLMVGTRSLFDENGSFNKEIRKLFMDAVKVGDSRISLIDSSFADFVNLLPKRNKETPEENIFKVFQQMAMGGSHD</sequence>
<gene>
    <name evidence="1" type="ORF">HMPREF9098_2096</name>
</gene>
<reference evidence="1 2" key="1">
    <citation type="submission" date="2011-01" db="EMBL/GenBank/DDBJ databases">
        <authorList>
            <person name="Muzny D."/>
            <person name="Qin X."/>
            <person name="Deng J."/>
            <person name="Jiang H."/>
            <person name="Liu Y."/>
            <person name="Qu J."/>
            <person name="Song X.-Z."/>
            <person name="Zhang L."/>
            <person name="Thornton R."/>
            <person name="Coyle M."/>
            <person name="Francisco L."/>
            <person name="Jackson L."/>
            <person name="Javaid M."/>
            <person name="Korchina V."/>
            <person name="Kovar C."/>
            <person name="Mata R."/>
            <person name="Mathew T."/>
            <person name="Ngo R."/>
            <person name="Nguyen L."/>
            <person name="Nguyen N."/>
            <person name="Okwuonu G."/>
            <person name="Ongeri F."/>
            <person name="Pham C."/>
            <person name="Simmons D."/>
            <person name="Wilczek-Boney K."/>
            <person name="Hale W."/>
            <person name="Jakkamsetti A."/>
            <person name="Pham P."/>
            <person name="Ruth R."/>
            <person name="San Lucas F."/>
            <person name="Warren J."/>
            <person name="Zhang J."/>
            <person name="Zhao Z."/>
            <person name="Zhou C."/>
            <person name="Zhu D."/>
            <person name="Lee S."/>
            <person name="Bess C."/>
            <person name="Blankenburg K."/>
            <person name="Forbes L."/>
            <person name="Fu Q."/>
            <person name="Gubbala S."/>
            <person name="Hirani K."/>
            <person name="Jayaseelan J.C."/>
            <person name="Lara F."/>
            <person name="Munidasa M."/>
            <person name="Palculict T."/>
            <person name="Patil S."/>
            <person name="Pu L.-L."/>
            <person name="Saada N."/>
            <person name="Tang L."/>
            <person name="Weissenberger G."/>
            <person name="Zhu Y."/>
            <person name="Hemphill L."/>
            <person name="Shang Y."/>
            <person name="Youmans B."/>
            <person name="Ayvaz T."/>
            <person name="Ross M."/>
            <person name="Santibanez J."/>
            <person name="Aqrawi P."/>
            <person name="Gross S."/>
            <person name="Joshi V."/>
            <person name="Fowler G."/>
            <person name="Nazareth L."/>
            <person name="Reid J."/>
            <person name="Worley K."/>
            <person name="Petrosino J."/>
            <person name="Highlander S."/>
            <person name="Gibbs R."/>
        </authorList>
    </citation>
    <scope>NUCLEOTIDE SEQUENCE [LARGE SCALE GENOMIC DNA]</scope>
    <source>
        <strain evidence="1 2">ATCC 33394</strain>
    </source>
</reference>
<comment type="caution">
    <text evidence="1">The sequence shown here is derived from an EMBL/GenBank/DDBJ whole genome shotgun (WGS) entry which is preliminary data.</text>
</comment>
<dbReference type="AlphaFoldDB" id="F0F1W1"/>
<name>F0F1W1_9NEIS</name>
<dbReference type="EMBL" id="AEWV01000041">
    <property type="protein sequence ID" value="EGC16502.1"/>
    <property type="molecule type" value="Genomic_DNA"/>
</dbReference>
<evidence type="ECO:0000313" key="2">
    <source>
        <dbReference type="Proteomes" id="UP000004088"/>
    </source>
</evidence>
<dbReference type="Pfam" id="PF13289">
    <property type="entry name" value="SIR2_2"/>
    <property type="match status" value="1"/>
</dbReference>
<accession>F0F1W1</accession>
<dbReference type="STRING" id="888741.HMPREF9098_2096"/>
<protein>
    <submittedName>
        <fullName evidence="1">Uncharacterized protein</fullName>
    </submittedName>
</protein>
<proteinExistence type="predicted"/>
<keyword evidence="2" id="KW-1185">Reference proteome</keyword>
<dbReference type="Proteomes" id="UP000004088">
    <property type="component" value="Unassembled WGS sequence"/>
</dbReference>
<organism evidence="1 2">
    <name type="scientific">Kingella denitrificans ATCC 33394</name>
    <dbReference type="NCBI Taxonomy" id="888741"/>
    <lineage>
        <taxon>Bacteria</taxon>
        <taxon>Pseudomonadati</taxon>
        <taxon>Pseudomonadota</taxon>
        <taxon>Betaproteobacteria</taxon>
        <taxon>Neisseriales</taxon>
        <taxon>Neisseriaceae</taxon>
        <taxon>Kingella</taxon>
    </lineage>
</organism>